<evidence type="ECO:0000313" key="3">
    <source>
        <dbReference type="Proteomes" id="UP000002574"/>
    </source>
</evidence>
<dbReference type="KEGG" id="hth:HTH_0943"/>
<name>D3DHV0_HYDTT</name>
<keyword evidence="1" id="KW-0472">Membrane</keyword>
<evidence type="ECO:0000256" key="1">
    <source>
        <dbReference type="SAM" id="Phobius"/>
    </source>
</evidence>
<dbReference type="Proteomes" id="UP000002574">
    <property type="component" value="Chromosome"/>
</dbReference>
<protein>
    <submittedName>
        <fullName evidence="2">Uncharacterized protein</fullName>
    </submittedName>
</protein>
<keyword evidence="1" id="KW-0812">Transmembrane</keyword>
<dbReference type="AlphaFoldDB" id="D3DHV0"/>
<proteinExistence type="predicted"/>
<organism evidence="2 3">
    <name type="scientific">Hydrogenobacter thermophilus (strain DSM 6534 / IAM 12695 / TK-6)</name>
    <dbReference type="NCBI Taxonomy" id="608538"/>
    <lineage>
        <taxon>Bacteria</taxon>
        <taxon>Pseudomonadati</taxon>
        <taxon>Aquificota</taxon>
        <taxon>Aquificia</taxon>
        <taxon>Aquificales</taxon>
        <taxon>Aquificaceae</taxon>
        <taxon>Hydrogenobacter</taxon>
    </lineage>
</organism>
<keyword evidence="3" id="KW-1185">Reference proteome</keyword>
<feature type="transmembrane region" description="Helical" evidence="1">
    <location>
        <begin position="6"/>
        <end position="26"/>
    </location>
</feature>
<reference evidence="2 3" key="1">
    <citation type="journal article" date="2010" name="J. Bacteriol.">
        <title>Complete genome sequence of the thermophilic, obligately chemolithoautotrophic hydrogen-oxidizing bacterium Hydrogenobacter thermophilus TK-6.</title>
        <authorList>
            <person name="Arai H."/>
            <person name="Kanbe H."/>
            <person name="Ishii M."/>
            <person name="Igarashi Y."/>
        </authorList>
    </citation>
    <scope>NUCLEOTIDE SEQUENCE [LARGE SCALE GENOMIC DNA]</scope>
    <source>
        <strain evidence="3">DSM 6534 / IAM 12695 / TK-6 [Tokyo]</strain>
    </source>
</reference>
<accession>D3DHV0</accession>
<dbReference type="STRING" id="608538.HTH_0943"/>
<dbReference type="KEGG" id="hte:Hydth_0939"/>
<dbReference type="EMBL" id="AP011112">
    <property type="protein sequence ID" value="BAI69402.1"/>
    <property type="molecule type" value="Genomic_DNA"/>
</dbReference>
<sequence length="47" mass="5643">MSKNAFLLLFFLFVIAVSYLLGVLAFSSKEAREKKWEEFRKQYHLSR</sequence>
<dbReference type="RefSeq" id="WP_012963582.1">
    <property type="nucleotide sequence ID" value="NC_013799.1"/>
</dbReference>
<keyword evidence="1" id="KW-1133">Transmembrane helix</keyword>
<gene>
    <name evidence="2" type="ordered locus">HTH_0943</name>
</gene>
<evidence type="ECO:0000313" key="2">
    <source>
        <dbReference type="EMBL" id="BAI69402.1"/>
    </source>
</evidence>